<dbReference type="AlphaFoldDB" id="A0A0F7KSN6"/>
<evidence type="ECO:0000313" key="1">
    <source>
        <dbReference type="EMBL" id="AKH42287.1"/>
    </source>
</evidence>
<dbReference type="Gene3D" id="1.10.40.110">
    <property type="match status" value="1"/>
</dbReference>
<dbReference type="SUPFAM" id="SSF52833">
    <property type="entry name" value="Thioredoxin-like"/>
    <property type="match status" value="1"/>
</dbReference>
<dbReference type="InterPro" id="IPR012336">
    <property type="entry name" value="Thioredoxin-like_fold"/>
</dbReference>
<accession>A0A0F7KSN6</accession>
<dbReference type="InterPro" id="IPR036249">
    <property type="entry name" value="Thioredoxin-like_sf"/>
</dbReference>
<organism evidence="1 2">
    <name type="scientific">Croceibacterium atlanticum</name>
    <dbReference type="NCBI Taxonomy" id="1267766"/>
    <lineage>
        <taxon>Bacteria</taxon>
        <taxon>Pseudomonadati</taxon>
        <taxon>Pseudomonadota</taxon>
        <taxon>Alphaproteobacteria</taxon>
        <taxon>Sphingomonadales</taxon>
        <taxon>Erythrobacteraceae</taxon>
        <taxon>Croceibacterium</taxon>
    </lineage>
</organism>
<proteinExistence type="predicted"/>
<dbReference type="Proteomes" id="UP000034392">
    <property type="component" value="Chromosome"/>
</dbReference>
<protein>
    <submittedName>
        <fullName evidence="1">DSBA-like thioredoxin domain protein</fullName>
    </submittedName>
</protein>
<dbReference type="PROSITE" id="PS51257">
    <property type="entry name" value="PROKAR_LIPOPROTEIN"/>
    <property type="match status" value="1"/>
</dbReference>
<dbReference type="Gene3D" id="3.40.30.10">
    <property type="entry name" value="Glutaredoxin"/>
    <property type="match status" value="1"/>
</dbReference>
<dbReference type="STRING" id="1267766.WYH_01242"/>
<dbReference type="EMBL" id="CP011452">
    <property type="protein sequence ID" value="AKH42287.1"/>
    <property type="molecule type" value="Genomic_DNA"/>
</dbReference>
<dbReference type="PATRIC" id="fig|1267766.3.peg.1252"/>
<name>A0A0F7KSN6_9SPHN</name>
<sequence>MTQSTSRRLLIASLALPLSLALAACGDTAEETAASPTGEPIAAIEAPEGQSWIEMNAETPEGGFRQGNPDAPIKLVEYASHTCSHCADFSADSAAAMEELISTGVVSYEIRNQIHDALDLTIAQLVRCSGPDAFHPLASQAWAALGDFANAAQQNQAQLQAAMQSQGDDRFVNIAAATGMLDFFAARGVSRDQARQCLNQPDEAREILTRSEEQSEELDVTGTPTFFINGSRIEGTSWEVVEAALQQAGAR</sequence>
<evidence type="ECO:0000313" key="2">
    <source>
        <dbReference type="Proteomes" id="UP000034392"/>
    </source>
</evidence>
<dbReference type="Pfam" id="PF13462">
    <property type="entry name" value="Thioredoxin_4"/>
    <property type="match status" value="1"/>
</dbReference>
<keyword evidence="2" id="KW-1185">Reference proteome</keyword>
<dbReference type="KEGG" id="aay:WYH_01242"/>
<dbReference type="RefSeq" id="WP_046903137.1">
    <property type="nucleotide sequence ID" value="NZ_CP011452.2"/>
</dbReference>
<dbReference type="OrthoDB" id="8478320at2"/>
<reference evidence="1" key="1">
    <citation type="submission" date="2015-05" db="EMBL/GenBank/DDBJ databases">
        <title>The complete genome of Altererythrobacter atlanticus strain 26DY36.</title>
        <authorList>
            <person name="Wu Y.-H."/>
            <person name="Cheng H."/>
            <person name="Wu X.-W."/>
        </authorList>
    </citation>
    <scope>NUCLEOTIDE SEQUENCE [LARGE SCALE GENOMIC DNA]</scope>
    <source>
        <strain evidence="1">26DY36</strain>
    </source>
</reference>
<gene>
    <name evidence="1" type="ORF">WYH_01242</name>
</gene>